<dbReference type="InterPro" id="IPR008274">
    <property type="entry name" value="AldOxase/xan_DH_MoCoBD1"/>
</dbReference>
<dbReference type="Pfam" id="PF02738">
    <property type="entry name" value="MoCoBD_1"/>
    <property type="match status" value="1"/>
</dbReference>
<dbReference type="STRING" id="715226.ABI_10470"/>
<dbReference type="PIRSF" id="PIRSF036389">
    <property type="entry name" value="IOR_B"/>
    <property type="match status" value="1"/>
</dbReference>
<protein>
    <submittedName>
        <fullName evidence="2">Tat twin-arginine translocation pathway signal sequence domain protein</fullName>
    </submittedName>
</protein>
<dbReference type="SMART" id="SM01008">
    <property type="entry name" value="Ald_Xan_dh_C"/>
    <property type="match status" value="1"/>
</dbReference>
<dbReference type="PANTHER" id="PTHR47495:SF3">
    <property type="entry name" value="BLR6219 PROTEIN"/>
    <property type="match status" value="1"/>
</dbReference>
<accession>F4QH73</accession>
<feature type="domain" description="Aldehyde oxidase/xanthine dehydrogenase a/b hammerhead" evidence="1">
    <location>
        <begin position="199"/>
        <end position="290"/>
    </location>
</feature>
<dbReference type="AlphaFoldDB" id="F4QH73"/>
<dbReference type="HOGENOM" id="CLU_013917_0_1_5"/>
<dbReference type="InterPro" id="IPR012368">
    <property type="entry name" value="OxRdtase_Mopterin-bd_su_IorB"/>
</dbReference>
<dbReference type="SUPFAM" id="SSF56003">
    <property type="entry name" value="Molybdenum cofactor-binding domain"/>
    <property type="match status" value="2"/>
</dbReference>
<proteinExistence type="predicted"/>
<dbReference type="PANTHER" id="PTHR47495">
    <property type="entry name" value="ALDEHYDE DEHYDROGENASE"/>
    <property type="match status" value="1"/>
</dbReference>
<keyword evidence="3" id="KW-1185">Reference proteome</keyword>
<evidence type="ECO:0000313" key="2">
    <source>
        <dbReference type="EMBL" id="EGF92610.1"/>
    </source>
</evidence>
<name>F4QH73_9CAUL</name>
<dbReference type="Proteomes" id="UP000006512">
    <property type="component" value="Unassembled WGS sequence"/>
</dbReference>
<dbReference type="OrthoDB" id="9767994at2"/>
<dbReference type="eggNOG" id="COG1529">
    <property type="taxonomic scope" value="Bacteria"/>
</dbReference>
<sequence>MDDRFQPSRRLFLQAGAAAGGGLMLGFGFEAQALSPATVDLNHFIRISLRGVTIISKNPEIGQGIKTMLPMLIAEELDVTWDQISIEQADGDDKKYGAQFAGGSMATPMNWLPMRQAGAAARHMLVAAAAAKWGVKPEDCTTKAGFVLNGGRKLAYGDVAADAAKLTAPDPATLKLKDPKAFTIIGKTHKGYDSPKIVKGQPIFGIDTVVPDMVHAVFVRPPVFGAKIVSADLDAAKAMTGVKDAFILKAADYGDDWLHGVKDGVAILASNTWYANRAREALNIQWDSASGAGHTTEVYAAKAAELLTAAPVKVTSSQGDVDAALAKAHKTVTADYGAPFLPHVNMEPQNCTVHVRADGVEIWAPTQLPGAGRDLVAKAVGVAPETVVVHMIRCGGGFGRRLENDYMVEAAVISKKAGVPVKLTWTREDDIQNDYFRPGAHMRLEGGLDADGRLTAFRQHAVTYTRDGKVAQGADVDARGLLAVTTAHNRMAESYIETPMTTGYLRAPSSNLLAFVSEAFVDELAHAAGKDAIAFRVDQIEAHLKEHPHTEAGNPWAYNPERMRDVLKIVAERSGWGKTTLPKGTAFGVASYFCHQGYFAEVAQVKVSDGFFHVQKVWVVGDIGSVVINPSHAANQVEGSVIDGIGEMYGEITFADGGVVQSNFHDFPMIRMPQAPQIDTHFHITGFSPTGVGEPALPPVVPAVASAIFAVTGMRVRNLPIRPGDLA</sequence>
<evidence type="ECO:0000313" key="3">
    <source>
        <dbReference type="Proteomes" id="UP000006512"/>
    </source>
</evidence>
<dbReference type="InterPro" id="IPR046867">
    <property type="entry name" value="AldOxase/xan_DH_MoCoBD2"/>
</dbReference>
<dbReference type="InterPro" id="IPR006311">
    <property type="entry name" value="TAT_signal"/>
</dbReference>
<dbReference type="Gene3D" id="3.90.1170.50">
    <property type="entry name" value="Aldehyde oxidase/xanthine dehydrogenase, a/b hammerhead"/>
    <property type="match status" value="1"/>
</dbReference>
<organism evidence="2 3">
    <name type="scientific">Asticcacaulis biprosthecium C19</name>
    <dbReference type="NCBI Taxonomy" id="715226"/>
    <lineage>
        <taxon>Bacteria</taxon>
        <taxon>Pseudomonadati</taxon>
        <taxon>Pseudomonadota</taxon>
        <taxon>Alphaproteobacteria</taxon>
        <taxon>Caulobacterales</taxon>
        <taxon>Caulobacteraceae</taxon>
        <taxon>Asticcacaulis</taxon>
    </lineage>
</organism>
<dbReference type="InterPro" id="IPR000674">
    <property type="entry name" value="Ald_Oxase/Xan_DH_a/b"/>
</dbReference>
<evidence type="ECO:0000259" key="1">
    <source>
        <dbReference type="SMART" id="SM01008"/>
    </source>
</evidence>
<dbReference type="InterPro" id="IPR037165">
    <property type="entry name" value="AldOxase/xan_DH_Mopterin-bd_sf"/>
</dbReference>
<dbReference type="EMBL" id="GL883077">
    <property type="protein sequence ID" value="EGF92610.1"/>
    <property type="molecule type" value="Genomic_DNA"/>
</dbReference>
<dbReference type="Gene3D" id="3.30.365.10">
    <property type="entry name" value="Aldehyde oxidase/xanthine dehydrogenase, molybdopterin binding domain"/>
    <property type="match status" value="4"/>
</dbReference>
<gene>
    <name evidence="2" type="ORF">ABI_10470</name>
</gene>
<dbReference type="PROSITE" id="PS51318">
    <property type="entry name" value="TAT"/>
    <property type="match status" value="1"/>
</dbReference>
<dbReference type="Pfam" id="PF20256">
    <property type="entry name" value="MoCoBD_2"/>
    <property type="match status" value="2"/>
</dbReference>
<reference evidence="3" key="1">
    <citation type="submission" date="2011-03" db="EMBL/GenBank/DDBJ databases">
        <title>Draft genome sequence of Brevundimonas diminuta.</title>
        <authorList>
            <person name="Brown P.J.B."/>
            <person name="Buechlein A."/>
            <person name="Hemmerich C."/>
            <person name="Brun Y.V."/>
        </authorList>
    </citation>
    <scope>NUCLEOTIDE SEQUENCE [LARGE SCALE GENOMIC DNA]</scope>
    <source>
        <strain evidence="3">C19</strain>
    </source>
</reference>
<dbReference type="RefSeq" id="WP_006271790.1">
    <property type="nucleotide sequence ID" value="NZ_GL883077.1"/>
</dbReference>
<dbReference type="InterPro" id="IPR052516">
    <property type="entry name" value="N-heterocyclic_Hydroxylase"/>
</dbReference>
<dbReference type="GO" id="GO:0016491">
    <property type="term" value="F:oxidoreductase activity"/>
    <property type="evidence" value="ECO:0007669"/>
    <property type="project" value="InterPro"/>
</dbReference>